<sequence>MSEPNEKIFYIPDEDYEDDPSTLAYYDDSYFFDDYEAYWDVDDEEDEEWVYCNGNDLTESFEIVDPATIMMDEQQTTSSSNNNESNNLRDQESDANANANDDDEHNFPVYHANLSDNQEESDNDDNDEYFPIHHANLAENTNDDQEESNDEDDDMNQHYHYLPIRRHSI</sequence>
<feature type="compositionally biased region" description="Low complexity" evidence="1">
    <location>
        <begin position="73"/>
        <end position="86"/>
    </location>
</feature>
<evidence type="ECO:0000313" key="3">
    <source>
        <dbReference type="RefSeq" id="XP_027202070.1"/>
    </source>
</evidence>
<feature type="compositionally biased region" description="Acidic residues" evidence="1">
    <location>
        <begin position="141"/>
        <end position="154"/>
    </location>
</feature>
<evidence type="ECO:0000313" key="2">
    <source>
        <dbReference type="Proteomes" id="UP000515146"/>
    </source>
</evidence>
<organism evidence="2 3">
    <name type="scientific">Dermatophagoides pteronyssinus</name>
    <name type="common">European house dust mite</name>
    <dbReference type="NCBI Taxonomy" id="6956"/>
    <lineage>
        <taxon>Eukaryota</taxon>
        <taxon>Metazoa</taxon>
        <taxon>Ecdysozoa</taxon>
        <taxon>Arthropoda</taxon>
        <taxon>Chelicerata</taxon>
        <taxon>Arachnida</taxon>
        <taxon>Acari</taxon>
        <taxon>Acariformes</taxon>
        <taxon>Sarcoptiformes</taxon>
        <taxon>Astigmata</taxon>
        <taxon>Psoroptidia</taxon>
        <taxon>Analgoidea</taxon>
        <taxon>Pyroglyphidae</taxon>
        <taxon>Dermatophagoidinae</taxon>
        <taxon>Dermatophagoides</taxon>
    </lineage>
</organism>
<dbReference type="Proteomes" id="UP000515146">
    <property type="component" value="Unplaced"/>
</dbReference>
<name>A0A6P6Y9T9_DERPT</name>
<proteinExistence type="predicted"/>
<dbReference type="KEGG" id="dpte:113796024"/>
<dbReference type="AlphaFoldDB" id="A0A6P6Y9T9"/>
<dbReference type="InParanoid" id="A0A6P6Y9T9"/>
<dbReference type="RefSeq" id="XP_027202070.1">
    <property type="nucleotide sequence ID" value="XM_027346269.1"/>
</dbReference>
<evidence type="ECO:0000256" key="1">
    <source>
        <dbReference type="SAM" id="MobiDB-lite"/>
    </source>
</evidence>
<protein>
    <submittedName>
        <fullName evidence="3">Myb-like protein O</fullName>
    </submittedName>
</protein>
<keyword evidence="2" id="KW-1185">Reference proteome</keyword>
<feature type="region of interest" description="Disordered" evidence="1">
    <location>
        <begin position="67"/>
        <end position="155"/>
    </location>
</feature>
<reference evidence="3" key="1">
    <citation type="submission" date="2025-08" db="UniProtKB">
        <authorList>
            <consortium name="RefSeq"/>
        </authorList>
    </citation>
    <scope>IDENTIFICATION</scope>
    <source>
        <strain evidence="3">Airmid</strain>
    </source>
</reference>
<feature type="compositionally biased region" description="Acidic residues" evidence="1">
    <location>
        <begin position="117"/>
        <end position="128"/>
    </location>
</feature>
<gene>
    <name evidence="3" type="primary">LOC113796024</name>
</gene>
<accession>A0A6P6Y9T9</accession>